<keyword evidence="13" id="KW-0675">Receptor</keyword>
<keyword evidence="4 8" id="KW-0812">Transmembrane</keyword>
<comment type="subcellular location">
    <subcellularLocation>
        <location evidence="1 8">Cell outer membrane</location>
        <topology evidence="1 8">Multi-pass membrane protein</topology>
    </subcellularLocation>
</comment>
<evidence type="ECO:0000256" key="4">
    <source>
        <dbReference type="ARBA" id="ARBA00022692"/>
    </source>
</evidence>
<evidence type="ECO:0000256" key="6">
    <source>
        <dbReference type="ARBA" id="ARBA00023136"/>
    </source>
</evidence>
<dbReference type="SUPFAM" id="SSF49464">
    <property type="entry name" value="Carboxypeptidase regulatory domain-like"/>
    <property type="match status" value="1"/>
</dbReference>
<evidence type="ECO:0000313" key="14">
    <source>
        <dbReference type="Proteomes" id="UP001139700"/>
    </source>
</evidence>
<evidence type="ECO:0000256" key="2">
    <source>
        <dbReference type="ARBA" id="ARBA00022448"/>
    </source>
</evidence>
<keyword evidence="6 8" id="KW-0472">Membrane</keyword>
<dbReference type="NCBIfam" id="TIGR04056">
    <property type="entry name" value="OMP_RagA_SusC"/>
    <property type="match status" value="1"/>
</dbReference>
<evidence type="ECO:0000256" key="1">
    <source>
        <dbReference type="ARBA" id="ARBA00004571"/>
    </source>
</evidence>
<dbReference type="Proteomes" id="UP001139700">
    <property type="component" value="Unassembled WGS sequence"/>
</dbReference>
<feature type="domain" description="TonB-dependent receptor-like beta-barrel" evidence="11">
    <location>
        <begin position="436"/>
        <end position="920"/>
    </location>
</feature>
<organism evidence="13 14">
    <name type="scientific">Dyadobacter fanqingshengii</name>
    <dbReference type="NCBI Taxonomy" id="2906443"/>
    <lineage>
        <taxon>Bacteria</taxon>
        <taxon>Pseudomonadati</taxon>
        <taxon>Bacteroidota</taxon>
        <taxon>Cytophagia</taxon>
        <taxon>Cytophagales</taxon>
        <taxon>Spirosomataceae</taxon>
        <taxon>Dyadobacter</taxon>
    </lineage>
</organism>
<dbReference type="PROSITE" id="PS52016">
    <property type="entry name" value="TONB_DEPENDENT_REC_3"/>
    <property type="match status" value="1"/>
</dbReference>
<feature type="signal peptide" evidence="10">
    <location>
        <begin position="1"/>
        <end position="27"/>
    </location>
</feature>
<evidence type="ECO:0000256" key="9">
    <source>
        <dbReference type="RuleBase" id="RU003357"/>
    </source>
</evidence>
<keyword evidence="10" id="KW-0732">Signal</keyword>
<dbReference type="InterPro" id="IPR036942">
    <property type="entry name" value="Beta-barrel_TonB_sf"/>
</dbReference>
<gene>
    <name evidence="13" type="ORF">LXM24_04985</name>
</gene>
<dbReference type="Pfam" id="PF13715">
    <property type="entry name" value="CarbopepD_reg_2"/>
    <property type="match status" value="1"/>
</dbReference>
<dbReference type="Pfam" id="PF07715">
    <property type="entry name" value="Plug"/>
    <property type="match status" value="1"/>
</dbReference>
<dbReference type="InterPro" id="IPR000531">
    <property type="entry name" value="Beta-barrel_TonB"/>
</dbReference>
<dbReference type="InterPro" id="IPR023996">
    <property type="entry name" value="TonB-dep_OMP_SusC/RagA"/>
</dbReference>
<dbReference type="EMBL" id="JAJTTA010000002">
    <property type="protein sequence ID" value="MCF0039433.1"/>
    <property type="molecule type" value="Genomic_DNA"/>
</dbReference>
<dbReference type="Gene3D" id="2.40.170.20">
    <property type="entry name" value="TonB-dependent receptor, beta-barrel domain"/>
    <property type="match status" value="1"/>
</dbReference>
<comment type="caution">
    <text evidence="13">The sequence shown here is derived from an EMBL/GenBank/DDBJ whole genome shotgun (WGS) entry which is preliminary data.</text>
</comment>
<dbReference type="Gene3D" id="2.170.130.10">
    <property type="entry name" value="TonB-dependent receptor, plug domain"/>
    <property type="match status" value="1"/>
</dbReference>
<dbReference type="InterPro" id="IPR039426">
    <property type="entry name" value="TonB-dep_rcpt-like"/>
</dbReference>
<dbReference type="GO" id="GO:0009279">
    <property type="term" value="C:cell outer membrane"/>
    <property type="evidence" value="ECO:0007669"/>
    <property type="project" value="UniProtKB-SubCell"/>
</dbReference>
<evidence type="ECO:0000259" key="11">
    <source>
        <dbReference type="Pfam" id="PF00593"/>
    </source>
</evidence>
<dbReference type="InterPro" id="IPR012910">
    <property type="entry name" value="Plug_dom"/>
</dbReference>
<evidence type="ECO:0000256" key="8">
    <source>
        <dbReference type="PROSITE-ProRule" id="PRU01360"/>
    </source>
</evidence>
<keyword evidence="3 8" id="KW-1134">Transmembrane beta strand</keyword>
<dbReference type="Gene3D" id="2.60.40.1120">
    <property type="entry name" value="Carboxypeptidase-like, regulatory domain"/>
    <property type="match status" value="1"/>
</dbReference>
<dbReference type="InterPro" id="IPR037066">
    <property type="entry name" value="Plug_dom_sf"/>
</dbReference>
<keyword evidence="5 9" id="KW-0798">TonB box</keyword>
<evidence type="ECO:0000259" key="12">
    <source>
        <dbReference type="Pfam" id="PF07715"/>
    </source>
</evidence>
<sequence length="1066" mass="116836">MKQNYLLLGSRLILSTLLFLLCQNVFSQDLTITGKVMDEQSGSSLPGASVTLKGSTSVGVTTDADGKYSIKVPSSAQSIVISFIGYTAKEVAIGNRSVIDIALLSDVSALEEVIVTGYGSQSKRDITGSVTTVNAKDLQSVPATTFAQQLQGRASGLNIVNDATPGGNATVRIRGFGTIGNNDPLFIIDGVPTENQGNLNPNDIETIQILKDASSASIYGSRAANGVVIITTKRGKIGKPVISFNAYYGTQKTYKDAEALNAEELGKYLYLADKYAGKTPSHGQYTFGPNGEVTIPDYVFPSKGKEGTAEVDPAKYSLIPGNIYAITKAADTDWWNELTTTAPIQNYQISASGGTENSRYALSIGYFSQDGVVKFIGYDRYTIRANTEFSALGKKLRVGENLAVSFDNRKGGFGNNQEQNAVSGSYKHHPLLPIYDIAGNFAGSRGANLGNNSNPYATLYREKDNTTYRLRAFGNVYGEFDIIPNLTIKTSLGIDGVSQRGRYIGRANPEYVEGSFNNGSTSTDYYSYQWVWTNTLSYSRNFGTNHKVDAYIGMEAIREFAEEFGAARSGYAFEIPSIINYLNLGDATKATNYGGVNRDYSLYSQFGKVNYAYADKYLLQFILRNDASSRFQAASRSALFPAFSVGWRLSEENFMKEFGFINDLKIRYGWGKTGNQKIGDYNAFTTYRADIFHAGYPIDGSPSQPTIGYDASSFGNPNAKWETTTSNNLGLDATFLNDALTFEIDFWNRKTADMLFSTPITFTAGDANAPSFNVGAMTNKGIDLGISYRNTLMKGDFRYGLSANYSMYRNTVDKLDESANTKYFGAGSRVPAVTLTQAGLPLSSYYGYKVLGIFQSDEEAKAWAPYEKYNKAGKFKMADINGDGKITDDDRTVIGNPHPDFVYGINLNLGYKAFDLTVFGNGVVGNEIFNYLRYFTDFNTFQGNRAKRALYDAWQPDHKEGTVPIMDADDQISSRPSSYLVEKGTYFRLKNVQLTYTLPKVASAKIGFSNAQIYVQGQNMLTVTKYTGLNPEVQSNSQPGQDNTLGFDGGFMPVSRTFLVGLNFSF</sequence>
<comment type="similarity">
    <text evidence="8 9">Belongs to the TonB-dependent receptor family.</text>
</comment>
<reference evidence="13" key="1">
    <citation type="submission" date="2021-12" db="EMBL/GenBank/DDBJ databases">
        <title>Novel species in genus Dyadobacter.</title>
        <authorList>
            <person name="Ma C."/>
        </authorList>
    </citation>
    <scope>NUCLEOTIDE SEQUENCE</scope>
    <source>
        <strain evidence="13">CY399</strain>
    </source>
</reference>
<feature type="chain" id="PRO_5040901396" evidence="10">
    <location>
        <begin position="28"/>
        <end position="1066"/>
    </location>
</feature>
<dbReference type="AlphaFoldDB" id="A0A9X1P8W3"/>
<protein>
    <submittedName>
        <fullName evidence="13">TonB-dependent receptor</fullName>
    </submittedName>
</protein>
<dbReference type="Pfam" id="PF00593">
    <property type="entry name" value="TonB_dep_Rec_b-barrel"/>
    <property type="match status" value="1"/>
</dbReference>
<name>A0A9X1P8W3_9BACT</name>
<dbReference type="InterPro" id="IPR023997">
    <property type="entry name" value="TonB-dep_OMP_SusC/RagA_CS"/>
</dbReference>
<dbReference type="NCBIfam" id="TIGR04057">
    <property type="entry name" value="SusC_RagA_signa"/>
    <property type="match status" value="1"/>
</dbReference>
<evidence type="ECO:0000256" key="10">
    <source>
        <dbReference type="SAM" id="SignalP"/>
    </source>
</evidence>
<proteinExistence type="inferred from homology"/>
<dbReference type="InterPro" id="IPR008969">
    <property type="entry name" value="CarboxyPept-like_regulatory"/>
</dbReference>
<evidence type="ECO:0000256" key="3">
    <source>
        <dbReference type="ARBA" id="ARBA00022452"/>
    </source>
</evidence>
<keyword evidence="14" id="KW-1185">Reference proteome</keyword>
<accession>A0A9X1P8W3</accession>
<feature type="domain" description="TonB-dependent receptor plug" evidence="12">
    <location>
        <begin position="123"/>
        <end position="227"/>
    </location>
</feature>
<keyword evidence="7 8" id="KW-0998">Cell outer membrane</keyword>
<dbReference type="SUPFAM" id="SSF56935">
    <property type="entry name" value="Porins"/>
    <property type="match status" value="1"/>
</dbReference>
<evidence type="ECO:0000256" key="5">
    <source>
        <dbReference type="ARBA" id="ARBA00023077"/>
    </source>
</evidence>
<dbReference type="RefSeq" id="WP_234611891.1">
    <property type="nucleotide sequence ID" value="NZ_CP098806.1"/>
</dbReference>
<evidence type="ECO:0000313" key="13">
    <source>
        <dbReference type="EMBL" id="MCF0039433.1"/>
    </source>
</evidence>
<keyword evidence="2 8" id="KW-0813">Transport</keyword>
<evidence type="ECO:0000256" key="7">
    <source>
        <dbReference type="ARBA" id="ARBA00023237"/>
    </source>
</evidence>